<evidence type="ECO:0000256" key="3">
    <source>
        <dbReference type="ARBA" id="ARBA00022729"/>
    </source>
</evidence>
<protein>
    <recommendedName>
        <fullName evidence="4">Phosphate-binding protein</fullName>
    </recommendedName>
</protein>
<dbReference type="NCBIfam" id="TIGR02136">
    <property type="entry name" value="ptsS_2"/>
    <property type="match status" value="1"/>
</dbReference>
<keyword evidence="2 4" id="KW-0813">Transport</keyword>
<dbReference type="AlphaFoldDB" id="A0A7C2JYX9"/>
<comment type="caution">
    <text evidence="6">The sequence shown here is derived from an EMBL/GenBank/DDBJ whole genome shotgun (WGS) entry which is preliminary data.</text>
</comment>
<dbReference type="Gene3D" id="3.40.190.10">
    <property type="entry name" value="Periplasmic binding protein-like II"/>
    <property type="match status" value="2"/>
</dbReference>
<proteinExistence type="inferred from homology"/>
<keyword evidence="4" id="KW-0592">Phosphate transport</keyword>
<reference evidence="6" key="1">
    <citation type="journal article" date="2020" name="mSystems">
        <title>Genome- and Community-Level Interaction Insights into Carbon Utilization and Element Cycling Functions of Hydrothermarchaeota in Hydrothermal Sediment.</title>
        <authorList>
            <person name="Zhou Z."/>
            <person name="Liu Y."/>
            <person name="Xu W."/>
            <person name="Pan J."/>
            <person name="Luo Z.H."/>
            <person name="Li M."/>
        </authorList>
    </citation>
    <scope>NUCLEOTIDE SEQUENCE [LARGE SCALE GENOMIC DNA]</scope>
    <source>
        <strain evidence="6">SpSt-339</strain>
    </source>
</reference>
<accession>A0A7C2JYX9</accession>
<sequence>MERAKYGVWLRGIAAIGLCSLAGLCICGCISKVPPNGSGTGAATGASSGSSTSSGISISIHGSSTVYPISQAVAEAYKAKNPAVEIDVGQSGTSGGFKKFVSLEADICDASRPIKEAEMKLCAEKGIEYLELNIAVDALTVAVNPANDWVDCLSVSQLKRIWEPGSTVQKWNDIDPSWPDQEIKLFGADTDSGTFDYFTEAINGKEDVSRSDYTANSNDNVLVQGVAEEKYSLGYFGYGYYAENQQRLKSLKIKATDGGECIAPTTENVDADLYKPLARPLFIYVNKAALKRPEVAGYLQFYLSDEGQAAVVERKFIRVRSSILEEMRQRLDEALAAAK</sequence>
<dbReference type="Pfam" id="PF12849">
    <property type="entry name" value="PBP_like_2"/>
    <property type="match status" value="1"/>
</dbReference>
<evidence type="ECO:0000313" key="6">
    <source>
        <dbReference type="EMBL" id="HEN14343.1"/>
    </source>
</evidence>
<name>A0A7C2JYX9_9PLAN</name>
<dbReference type="EMBL" id="DSOK01000081">
    <property type="protein sequence ID" value="HEN14343.1"/>
    <property type="molecule type" value="Genomic_DNA"/>
</dbReference>
<evidence type="ECO:0000256" key="1">
    <source>
        <dbReference type="ARBA" id="ARBA00008725"/>
    </source>
</evidence>
<feature type="domain" description="PBP" evidence="5">
    <location>
        <begin position="51"/>
        <end position="306"/>
    </location>
</feature>
<dbReference type="GO" id="GO:0006817">
    <property type="term" value="P:phosphate ion transport"/>
    <property type="evidence" value="ECO:0007669"/>
    <property type="project" value="UniProtKB-UniRule"/>
</dbReference>
<dbReference type="CDD" id="cd13654">
    <property type="entry name" value="PBP2_phosphate_like_2"/>
    <property type="match status" value="1"/>
</dbReference>
<evidence type="ECO:0000259" key="5">
    <source>
        <dbReference type="Pfam" id="PF12849"/>
    </source>
</evidence>
<dbReference type="InterPro" id="IPR011862">
    <property type="entry name" value="Phos-bd"/>
</dbReference>
<organism evidence="6">
    <name type="scientific">Schlesneria paludicola</name>
    <dbReference type="NCBI Taxonomy" id="360056"/>
    <lineage>
        <taxon>Bacteria</taxon>
        <taxon>Pseudomonadati</taxon>
        <taxon>Planctomycetota</taxon>
        <taxon>Planctomycetia</taxon>
        <taxon>Planctomycetales</taxon>
        <taxon>Planctomycetaceae</taxon>
        <taxon>Schlesneria</taxon>
    </lineage>
</organism>
<keyword evidence="3" id="KW-0732">Signal</keyword>
<evidence type="ECO:0000256" key="4">
    <source>
        <dbReference type="RuleBase" id="RU367119"/>
    </source>
</evidence>
<dbReference type="PANTHER" id="PTHR30570">
    <property type="entry name" value="PERIPLASMIC PHOSPHATE BINDING COMPONENT OF PHOSPHATE ABC TRANSPORTER"/>
    <property type="match status" value="1"/>
</dbReference>
<dbReference type="InterPro" id="IPR024370">
    <property type="entry name" value="PBP_domain"/>
</dbReference>
<evidence type="ECO:0000256" key="2">
    <source>
        <dbReference type="ARBA" id="ARBA00022448"/>
    </source>
</evidence>
<comment type="function">
    <text evidence="4">Involved in the system for phosphate transport across the cytoplasmic membrane.</text>
</comment>
<comment type="similarity">
    <text evidence="1 4">Belongs to the PstS family.</text>
</comment>
<dbReference type="InterPro" id="IPR050811">
    <property type="entry name" value="Phosphate_ABC_transporter"/>
</dbReference>
<gene>
    <name evidence="6" type="ORF">ENQ76_02590</name>
</gene>
<dbReference type="SUPFAM" id="SSF53850">
    <property type="entry name" value="Periplasmic binding protein-like II"/>
    <property type="match status" value="1"/>
</dbReference>
<dbReference type="GO" id="GO:0042301">
    <property type="term" value="F:phosphate ion binding"/>
    <property type="evidence" value="ECO:0007669"/>
    <property type="project" value="UniProtKB-UniRule"/>
</dbReference>
<dbReference type="PANTHER" id="PTHR30570:SF1">
    <property type="entry name" value="PHOSPHATE-BINDING PROTEIN PSTS"/>
    <property type="match status" value="1"/>
</dbReference>